<reference evidence="9" key="2">
    <citation type="submission" date="2006-08" db="EMBL/GenBank/DDBJ databases">
        <authorList>
            <person name="Childs K."/>
        </authorList>
    </citation>
    <scope>NUCLEOTIDE SEQUENCE</scope>
</reference>
<keyword evidence="5" id="KW-0378">Hydrolase</keyword>
<dbReference type="PANTHER" id="PTHR48475:SF1">
    <property type="entry name" value="RNASE H TYPE-1 DOMAIN-CONTAINING PROTEIN"/>
    <property type="match status" value="1"/>
</dbReference>
<accession>Q0KIL0</accession>
<dbReference type="Gene3D" id="3.30.420.10">
    <property type="entry name" value="Ribonuclease H-like superfamily/Ribonuclease H"/>
    <property type="match status" value="1"/>
</dbReference>
<dbReference type="Pfam" id="PF17917">
    <property type="entry name" value="RT_RNaseH"/>
    <property type="match status" value="1"/>
</dbReference>
<keyword evidence="2" id="KW-0548">Nucleotidyltransferase</keyword>
<protein>
    <submittedName>
        <fullName evidence="9">RNase H family protein</fullName>
    </submittedName>
</protein>
<dbReference type="GO" id="GO:0004523">
    <property type="term" value="F:RNA-DNA hybrid ribonuclease activity"/>
    <property type="evidence" value="ECO:0007669"/>
    <property type="project" value="InterPro"/>
</dbReference>
<keyword evidence="7" id="KW-0175">Coiled coil</keyword>
<dbReference type="SUPFAM" id="SSF56672">
    <property type="entry name" value="DNA/RNA polymerases"/>
    <property type="match status" value="1"/>
</dbReference>
<evidence type="ECO:0000259" key="8">
    <source>
        <dbReference type="PROSITE" id="PS50879"/>
    </source>
</evidence>
<keyword evidence="6" id="KW-0695">RNA-directed DNA polymerase</keyword>
<dbReference type="SUPFAM" id="SSF53098">
    <property type="entry name" value="Ribonuclease H-like"/>
    <property type="match status" value="1"/>
</dbReference>
<dbReference type="InterPro" id="IPR012337">
    <property type="entry name" value="RNaseH-like_sf"/>
</dbReference>
<evidence type="ECO:0000256" key="4">
    <source>
        <dbReference type="ARBA" id="ARBA00022759"/>
    </source>
</evidence>
<dbReference type="Pfam" id="PF13456">
    <property type="entry name" value="RVT_3"/>
    <property type="match status" value="1"/>
</dbReference>
<feature type="coiled-coil region" evidence="7">
    <location>
        <begin position="808"/>
        <end position="835"/>
    </location>
</feature>
<gene>
    <name evidence="9" type="ORF">SDM1_53t00002</name>
</gene>
<evidence type="ECO:0000256" key="6">
    <source>
        <dbReference type="ARBA" id="ARBA00022918"/>
    </source>
</evidence>
<dbReference type="PANTHER" id="PTHR48475">
    <property type="entry name" value="RIBONUCLEASE H"/>
    <property type="match status" value="1"/>
</dbReference>
<dbReference type="CDD" id="cd09279">
    <property type="entry name" value="RNase_HI_like"/>
    <property type="match status" value="1"/>
</dbReference>
<evidence type="ECO:0000256" key="5">
    <source>
        <dbReference type="ARBA" id="ARBA00022801"/>
    </source>
</evidence>
<evidence type="ECO:0000313" key="9">
    <source>
        <dbReference type="EMBL" id="ABI34372.1"/>
    </source>
</evidence>
<dbReference type="GO" id="GO:0003676">
    <property type="term" value="F:nucleic acid binding"/>
    <property type="evidence" value="ECO:0007669"/>
    <property type="project" value="InterPro"/>
</dbReference>
<sequence length="1033" mass="117395">MSHYSGGSLLHYVPLFRRVLATLRPIIQEGPCYTTSHYSGGSLLHYVPLFRRVLAILRPIIQEGPCYTTSHYSGGSLLYYVPLFMRVLATLRPIIQEASPKDDFPLPNIHILLDNCAKHEIASFVDCYAGYHQIIMDDEDAEKTSFITLWGTYCYRVMPFGLKNAGATYMRAMTTMFHDMMHKEIEVYVDDVIIKSKKLPNHVQDLRRFFERLRKYNLKLNPAKCVFGVPSGKLLGFIVSQRGIELDPSKIKAIQELPPPKNKTEHDGTGKKEQAIYYLSKKFTVYESKYTLLERTCCALTWVAQKLKHYLSSYTTYLISRMDPLKYIFQKPMPTGRLAKWQILRTEFDIIYVTRTAMKAQALADHLAENPIDDEYEPLKTYFPDEEVSCIDEVIHSKDQGWKLFFDGAANKKGVGIGAVLMSESGEYFPITAQLRFYCTNNMSEYEACILGLRLAADMGIQELLVLGDSDLLVHQIQGEWETRDPKLIPYQHCLQDLCRRFVSIKFRHISRVHNEIADALATLSSMLQHPDEAHIDPLYIQIRDQHAYCNVVEEEFDASGFFLSGGILYKKTPDLGLLRCVNAKEASTIMIEVHSGVCGPHMNGFVLAKKILRAGYYWLTMERDSIRFVQLASHQYNTRSKGKGKMTRKEGTESGNDDVQIVAQESVSVEEVKMLRQQMVEMYEAWMNGQAPPSSIREYLNANMPFPIQVSTNDPIYPPGFSPYTNTSNVAETSTVRPLNTPMMSNPLFVPTAPTNSTSNPTVVPKSNNDPSFQVLHDHGYTPEEALKIPSSYPQTHQYSSPFKIEKTVKNEEHEEMAKKMKSLEQSIRDMQGLGGHKGISFSDLCMFPHVHLPTGAEGKEELLMAYFGESLVGIASEWFIDQDIANWHTWDNLARCFVQQFQYNIDIVPDRSSLANMRKKTTENFREYAVRWREQAARVKLSMKESEMIDVFLQAQEPDYFHYLLSAVGKTFVEVIKVGEMVENGIKSGKIVSQAALKATTQALQNGSGNIGGKKRREDVATVVSAPRTYA</sequence>
<dbReference type="GO" id="GO:0003964">
    <property type="term" value="F:RNA-directed DNA polymerase activity"/>
    <property type="evidence" value="ECO:0007669"/>
    <property type="project" value="UniProtKB-KW"/>
</dbReference>
<dbReference type="CDD" id="cd01647">
    <property type="entry name" value="RT_LTR"/>
    <property type="match status" value="1"/>
</dbReference>
<proteinExistence type="predicted"/>
<dbReference type="InterPro" id="IPR000477">
    <property type="entry name" value="RT_dom"/>
</dbReference>
<feature type="domain" description="RNase H type-1" evidence="8">
    <location>
        <begin position="398"/>
        <end position="527"/>
    </location>
</feature>
<evidence type="ECO:0000256" key="1">
    <source>
        <dbReference type="ARBA" id="ARBA00022679"/>
    </source>
</evidence>
<keyword evidence="3" id="KW-0540">Nuclease</keyword>
<dbReference type="EMBL" id="AC151801">
    <property type="protein sequence ID" value="ABI34372.1"/>
    <property type="molecule type" value="Genomic_DNA"/>
</dbReference>
<dbReference type="InterPro" id="IPR036397">
    <property type="entry name" value="RNaseH_sf"/>
</dbReference>
<evidence type="ECO:0000256" key="3">
    <source>
        <dbReference type="ARBA" id="ARBA00022722"/>
    </source>
</evidence>
<dbReference type="InterPro" id="IPR043128">
    <property type="entry name" value="Rev_trsase/Diguanyl_cyclase"/>
</dbReference>
<dbReference type="PROSITE" id="PS50879">
    <property type="entry name" value="RNASE_H_1"/>
    <property type="match status" value="1"/>
</dbReference>
<keyword evidence="1" id="KW-0808">Transferase</keyword>
<dbReference type="Gene3D" id="1.10.340.70">
    <property type="match status" value="1"/>
</dbReference>
<dbReference type="InterPro" id="IPR041373">
    <property type="entry name" value="RT_RNaseH"/>
</dbReference>
<dbReference type="InterPro" id="IPR002156">
    <property type="entry name" value="RNaseH_domain"/>
</dbReference>
<keyword evidence="4" id="KW-0255">Endonuclease</keyword>
<dbReference type="InterPro" id="IPR005162">
    <property type="entry name" value="Retrotrans_gag_dom"/>
</dbReference>
<dbReference type="Gene3D" id="3.30.70.270">
    <property type="match status" value="1"/>
</dbReference>
<dbReference type="AlphaFoldDB" id="Q0KIL0"/>
<dbReference type="Pfam" id="PF03732">
    <property type="entry name" value="Retrotrans_gag"/>
    <property type="match status" value="1"/>
</dbReference>
<reference evidence="9" key="1">
    <citation type="submission" date="2004-10" db="EMBL/GenBank/DDBJ databases">
        <authorList>
            <person name="Buell R."/>
            <person name="Liu J."/>
            <person name="Childs K."/>
            <person name="Zaborsky J."/>
            <person name="Tallon L."/>
            <person name="Wirtz U."/>
            <person name="Wei F."/>
            <person name="Kuang H."/>
            <person name="Zhang P."/>
            <person name="Marano M."/>
            <person name="Baker B."/>
        </authorList>
    </citation>
    <scope>NUCLEOTIDE SEQUENCE</scope>
</reference>
<name>Q0KIL0_SOLDE</name>
<evidence type="ECO:0000256" key="7">
    <source>
        <dbReference type="SAM" id="Coils"/>
    </source>
</evidence>
<evidence type="ECO:0000256" key="2">
    <source>
        <dbReference type="ARBA" id="ARBA00022695"/>
    </source>
</evidence>
<organism evidence="9">
    <name type="scientific">Solanum demissum</name>
    <name type="common">Wild potato</name>
    <dbReference type="NCBI Taxonomy" id="50514"/>
    <lineage>
        <taxon>Eukaryota</taxon>
        <taxon>Viridiplantae</taxon>
        <taxon>Streptophyta</taxon>
        <taxon>Embryophyta</taxon>
        <taxon>Tracheophyta</taxon>
        <taxon>Spermatophyta</taxon>
        <taxon>Magnoliopsida</taxon>
        <taxon>eudicotyledons</taxon>
        <taxon>Gunneridae</taxon>
        <taxon>Pentapetalae</taxon>
        <taxon>asterids</taxon>
        <taxon>lamiids</taxon>
        <taxon>Solanales</taxon>
        <taxon>Solanaceae</taxon>
        <taxon>Solanoideae</taxon>
        <taxon>Solaneae</taxon>
        <taxon>Solanum</taxon>
    </lineage>
</organism>
<dbReference type="Pfam" id="PF00078">
    <property type="entry name" value="RVT_1"/>
    <property type="match status" value="1"/>
</dbReference>
<dbReference type="InterPro" id="IPR043502">
    <property type="entry name" value="DNA/RNA_pol_sf"/>
</dbReference>